<feature type="binding site" evidence="4">
    <location>
        <begin position="92"/>
        <end position="97"/>
    </location>
    <ligand>
        <name>acetyl-CoA</name>
        <dbReference type="ChEBI" id="CHEBI:57288"/>
    </ligand>
</feature>
<comment type="caution">
    <text evidence="6">The sequence shown here is derived from an EMBL/GenBank/DDBJ whole genome shotgun (WGS) entry which is preliminary data.</text>
</comment>
<accession>A0ABX0STB5</accession>
<feature type="binding site" evidence="4">
    <location>
        <begin position="120"/>
        <end position="121"/>
    </location>
    <ligand>
        <name>acetyl-CoA</name>
        <dbReference type="ChEBI" id="CHEBI:57288"/>
    </ligand>
</feature>
<dbReference type="Pfam" id="PF17668">
    <property type="entry name" value="Acetyltransf_17"/>
    <property type="match status" value="1"/>
</dbReference>
<dbReference type="PROSITE" id="PS51186">
    <property type="entry name" value="GNAT"/>
    <property type="match status" value="1"/>
</dbReference>
<reference evidence="6 7" key="1">
    <citation type="submission" date="2020-03" db="EMBL/GenBank/DDBJ databases">
        <title>Sequencing the genomes of 1000 actinobacteria strains.</title>
        <authorList>
            <person name="Klenk H.-P."/>
        </authorList>
    </citation>
    <scope>NUCLEOTIDE SEQUENCE [LARGE SCALE GENOMIC DNA]</scope>
    <source>
        <strain evidence="6 7">DSM 45668</strain>
    </source>
</reference>
<dbReference type="Pfam" id="PF13527">
    <property type="entry name" value="Acetyltransf_9"/>
    <property type="match status" value="1"/>
</dbReference>
<protein>
    <submittedName>
        <fullName evidence="6">Acetyltransferase</fullName>
    </submittedName>
</protein>
<evidence type="ECO:0000256" key="4">
    <source>
        <dbReference type="HAMAP-Rule" id="MF_01812"/>
    </source>
</evidence>
<name>A0ABX0STB5_9PSEU</name>
<dbReference type="InterPro" id="IPR051554">
    <property type="entry name" value="Acetyltransferase_Eis"/>
</dbReference>
<gene>
    <name evidence="6" type="ORF">FHX46_002738</name>
</gene>
<evidence type="ECO:0000256" key="3">
    <source>
        <dbReference type="ARBA" id="ARBA00023315"/>
    </source>
</evidence>
<dbReference type="Pfam" id="PF13530">
    <property type="entry name" value="SCP2_2"/>
    <property type="match status" value="1"/>
</dbReference>
<dbReference type="Gene3D" id="3.40.630.30">
    <property type="match status" value="2"/>
</dbReference>
<dbReference type="HAMAP" id="MF_01812">
    <property type="entry name" value="Eis"/>
    <property type="match status" value="1"/>
</dbReference>
<dbReference type="SUPFAM" id="SSF55718">
    <property type="entry name" value="SCP-like"/>
    <property type="match status" value="1"/>
</dbReference>
<dbReference type="EMBL" id="JAANOU010000001">
    <property type="protein sequence ID" value="NIH80208.1"/>
    <property type="molecule type" value="Genomic_DNA"/>
</dbReference>
<keyword evidence="2 4" id="KW-0808">Transferase</keyword>
<keyword evidence="3 4" id="KW-0012">Acyltransferase</keyword>
<dbReference type="InterPro" id="IPR000182">
    <property type="entry name" value="GNAT_dom"/>
</dbReference>
<dbReference type="InterPro" id="IPR036527">
    <property type="entry name" value="SCP2_sterol-bd_dom_sf"/>
</dbReference>
<evidence type="ECO:0000256" key="2">
    <source>
        <dbReference type="ARBA" id="ARBA00022679"/>
    </source>
</evidence>
<dbReference type="NCBIfam" id="NF002367">
    <property type="entry name" value="PRK01346.1-4"/>
    <property type="match status" value="1"/>
</dbReference>
<dbReference type="InterPro" id="IPR022902">
    <property type="entry name" value="NAcTrfase_Eis"/>
</dbReference>
<keyword evidence="7" id="KW-1185">Reference proteome</keyword>
<dbReference type="InterPro" id="IPR025559">
    <property type="entry name" value="Eis_dom"/>
</dbReference>
<organism evidence="6 7">
    <name type="scientific">Amycolatopsis viridis</name>
    <dbReference type="NCBI Taxonomy" id="185678"/>
    <lineage>
        <taxon>Bacteria</taxon>
        <taxon>Bacillati</taxon>
        <taxon>Actinomycetota</taxon>
        <taxon>Actinomycetes</taxon>
        <taxon>Pseudonocardiales</taxon>
        <taxon>Pseudonocardiaceae</taxon>
        <taxon>Amycolatopsis</taxon>
    </lineage>
</organism>
<dbReference type="PANTHER" id="PTHR37817:SF1">
    <property type="entry name" value="N-ACETYLTRANSFERASE EIS"/>
    <property type="match status" value="1"/>
</dbReference>
<proteinExistence type="inferred from homology"/>
<evidence type="ECO:0000259" key="5">
    <source>
        <dbReference type="PROSITE" id="PS51186"/>
    </source>
</evidence>
<comment type="subunit">
    <text evidence="4">Homohexamer; trimer of dimers.</text>
</comment>
<dbReference type="InterPro" id="IPR041380">
    <property type="entry name" value="Acetyltransf_17"/>
</dbReference>
<dbReference type="SUPFAM" id="SSF55729">
    <property type="entry name" value="Acyl-CoA N-acyltransferases (Nat)"/>
    <property type="match status" value="1"/>
</dbReference>
<feature type="active site" description="Proton acceptor; via carboxylate" evidence="4">
    <location>
        <position position="403"/>
    </location>
</feature>
<dbReference type="CDD" id="cd04301">
    <property type="entry name" value="NAT_SF"/>
    <property type="match status" value="1"/>
</dbReference>
<sequence>MNGRHDIEIRPLTSGDEVTAGFRVFLRAMVGLPLREVDAMEVTERGRYLGALDGSEVVGGADSYRSWLAVPGSARLAHAAVTHVGVLPTHRRRGILSRLIARQLEDIAARGEVVASLRASEAVIYERFGYGVATSARSARVDLRRAELRPEVPPGGRVRLLDEAVTTEALAGIYDRASWTGAIGRPAGWWRLQEIGRAADAVRHYVVVHSTDGVDDGYAVYHPLDTGGWFTSRQKTVSVTDFVALTGSARAGLWRHLLSLDLVDVIAIESLALDDPLPLAVVDRRSVELGPERDETWLRLVDVETALRERARGDEEPVVLRVSDALLEANNGTFEVSRKTVARTDAAPHLTVDVATLAAVYLGGTRWRHLAAAGRAAVHDPDAVRRADILFGTTTSPFSGTVF</sequence>
<dbReference type="InterPro" id="IPR016181">
    <property type="entry name" value="Acyl_CoA_acyltransferase"/>
</dbReference>
<dbReference type="Gene3D" id="3.30.1050.10">
    <property type="entry name" value="SCP2 sterol-binding domain"/>
    <property type="match status" value="1"/>
</dbReference>
<evidence type="ECO:0000313" key="6">
    <source>
        <dbReference type="EMBL" id="NIH80208.1"/>
    </source>
</evidence>
<dbReference type="PANTHER" id="PTHR37817">
    <property type="entry name" value="N-ACETYLTRANSFERASE EIS"/>
    <property type="match status" value="1"/>
</dbReference>
<feature type="active site" description="Proton donor" evidence="4">
    <location>
        <position position="125"/>
    </location>
</feature>
<comment type="similarity">
    <text evidence="1 4">Belongs to the acetyltransferase Eis family.</text>
</comment>
<feature type="domain" description="N-acetyltransferase" evidence="5">
    <location>
        <begin position="7"/>
        <end position="153"/>
    </location>
</feature>
<feature type="binding site" evidence="4">
    <location>
        <begin position="84"/>
        <end position="86"/>
    </location>
    <ligand>
        <name>acetyl-CoA</name>
        <dbReference type="ChEBI" id="CHEBI:57288"/>
    </ligand>
</feature>
<dbReference type="RefSeq" id="WP_208400141.1">
    <property type="nucleotide sequence ID" value="NZ_JAANOU010000001.1"/>
</dbReference>
<dbReference type="Proteomes" id="UP000754495">
    <property type="component" value="Unassembled WGS sequence"/>
</dbReference>
<evidence type="ECO:0000313" key="7">
    <source>
        <dbReference type="Proteomes" id="UP000754495"/>
    </source>
</evidence>
<evidence type="ECO:0000256" key="1">
    <source>
        <dbReference type="ARBA" id="ARBA00009213"/>
    </source>
</evidence>